<evidence type="ECO:0000256" key="2">
    <source>
        <dbReference type="SAM" id="MobiDB-lite"/>
    </source>
</evidence>
<protein>
    <recommendedName>
        <fullName evidence="3">Secretion system C-terminal sorting domain-containing protein</fullName>
    </recommendedName>
</protein>
<feature type="region of interest" description="Disordered" evidence="2">
    <location>
        <begin position="448"/>
        <end position="471"/>
    </location>
</feature>
<evidence type="ECO:0000259" key="3">
    <source>
        <dbReference type="Pfam" id="PF18962"/>
    </source>
</evidence>
<sequence>MHTIAHSVIQKIGLGFGLLFLGQVNAQQWEDVGGLQNVSVGGSSFNNLVIDNAGNYYLSYYDLSVSKGSVQKFNGNSWSYLGGGPGITTSYATFSSLSTNTSGTDVYYTNQGMGFEARHFNGTSWNQLPAITSSTTNYQASAVSPSNILFTYGSYGSGTVKRFVNGTWEQVGNTGFSNGAEFAEMVIGTNNMVYTSNVSGGLRVYQNNVTASASDAWSLVGGSIVDASSSGEQYSSDLAIDGNNHLYAAYVSSTASGKKINVKKFDGTAWTQIGNANFSDGKVQHLALAVTASGVPYVAASRWEDDNFLRNTVYKLDAATQNWIPFGGDFISDDEAKYNDLAVDNTHNYLVLAYSEDGTKVKRIPLPAGNPQLCNNTDPGNNPGDTGCVTFPYRGQSVTYSTVRGADGKIWLQQNLGSTQTASSFYDTDAYGDLFQWGRWDDGHQLRNSSLAGNAPSPNNPNGIGSGSGSFHSAAYQSSSNWWSDGQTTDQWSASSTSSLSDINGIDPCKAIGTSWKMPSKTEVEHMIETENISDITSGLDSNLKLVPAGIKDYSGIFSPGTRLYLWTSTPSAYTGSGEHLYISQFSSLMNSAGRDSGQSVRCIKGDPSLGTSDIKTVPSVGIYPNPTKGIVNIKADSLIDAVNVFNTAGQKLPMVFKNNQIDLFPLPSGVYILEIRMKNGKSITKKLIKN</sequence>
<proteinExistence type="predicted"/>
<reference evidence="4 5" key="1">
    <citation type="submission" date="2014-07" db="EMBL/GenBank/DDBJ databases">
        <title>Genome of Chryseobacterium vrystaatense LMG 22846.</title>
        <authorList>
            <person name="Pipes S.E."/>
            <person name="Stropko S.J."/>
            <person name="Newman J.D."/>
        </authorList>
    </citation>
    <scope>NUCLEOTIDE SEQUENCE [LARGE SCALE GENOMIC DNA]</scope>
    <source>
        <strain evidence="4 5">LMG 22846</strain>
    </source>
</reference>
<dbReference type="SUPFAM" id="SSF101898">
    <property type="entry name" value="NHL repeat"/>
    <property type="match status" value="1"/>
</dbReference>
<dbReference type="EMBL" id="JPRI01000012">
    <property type="protein sequence ID" value="KFF23414.1"/>
    <property type="molecule type" value="Genomic_DNA"/>
</dbReference>
<accession>A0ABR4UG43</accession>
<dbReference type="Proteomes" id="UP000028719">
    <property type="component" value="Unassembled WGS sequence"/>
</dbReference>
<dbReference type="Pfam" id="PF18962">
    <property type="entry name" value="Por_Secre_tail"/>
    <property type="match status" value="1"/>
</dbReference>
<keyword evidence="5" id="KW-1185">Reference proteome</keyword>
<keyword evidence="1" id="KW-0732">Signal</keyword>
<evidence type="ECO:0000313" key="4">
    <source>
        <dbReference type="EMBL" id="KFF23414.1"/>
    </source>
</evidence>
<evidence type="ECO:0000256" key="1">
    <source>
        <dbReference type="ARBA" id="ARBA00022729"/>
    </source>
</evidence>
<dbReference type="NCBIfam" id="TIGR04183">
    <property type="entry name" value="Por_Secre_tail"/>
    <property type="match status" value="1"/>
</dbReference>
<evidence type="ECO:0000313" key="5">
    <source>
        <dbReference type="Proteomes" id="UP000028719"/>
    </source>
</evidence>
<feature type="domain" description="Secretion system C-terminal sorting" evidence="3">
    <location>
        <begin position="623"/>
        <end position="689"/>
    </location>
</feature>
<feature type="compositionally biased region" description="Low complexity" evidence="2">
    <location>
        <begin position="448"/>
        <end position="463"/>
    </location>
</feature>
<dbReference type="InterPro" id="IPR026444">
    <property type="entry name" value="Secre_tail"/>
</dbReference>
<organism evidence="4 5">
    <name type="scientific">Chryseobacterium vrystaatense</name>
    <dbReference type="NCBI Taxonomy" id="307480"/>
    <lineage>
        <taxon>Bacteria</taxon>
        <taxon>Pseudomonadati</taxon>
        <taxon>Bacteroidota</taxon>
        <taxon>Flavobacteriia</taxon>
        <taxon>Flavobacteriales</taxon>
        <taxon>Weeksellaceae</taxon>
        <taxon>Chryseobacterium group</taxon>
        <taxon>Chryseobacterium</taxon>
    </lineage>
</organism>
<dbReference type="RefSeq" id="WP_034750408.1">
    <property type="nucleotide sequence ID" value="NZ_JPRI01000012.1"/>
</dbReference>
<gene>
    <name evidence="4" type="ORF">IW16_24390</name>
</gene>
<comment type="caution">
    <text evidence="4">The sequence shown here is derived from an EMBL/GenBank/DDBJ whole genome shotgun (WGS) entry which is preliminary data.</text>
</comment>
<name>A0ABR4UG43_9FLAO</name>